<proteinExistence type="predicted"/>
<evidence type="ECO:0000313" key="1">
    <source>
        <dbReference type="EMBL" id="CAB1448774.1"/>
    </source>
</evidence>
<comment type="caution">
    <text evidence="1">The sequence shown here is derived from an EMBL/GenBank/DDBJ whole genome shotgun (WGS) entry which is preliminary data.</text>
</comment>
<dbReference type="AlphaFoldDB" id="A0A9N7VFN8"/>
<accession>A0A9N7VFN8</accession>
<reference evidence="1" key="1">
    <citation type="submission" date="2020-03" db="EMBL/GenBank/DDBJ databases">
        <authorList>
            <person name="Weist P."/>
        </authorList>
    </citation>
    <scope>NUCLEOTIDE SEQUENCE</scope>
</reference>
<dbReference type="EMBL" id="CADEAL010003989">
    <property type="protein sequence ID" value="CAB1448774.1"/>
    <property type="molecule type" value="Genomic_DNA"/>
</dbReference>
<gene>
    <name evidence="1" type="ORF">PLEPLA_LOCUS36423</name>
</gene>
<name>A0A9N7VFN8_PLEPL</name>
<sequence>QAKRRERLSSIWETVPPRIVNSPVIEGSDARPLLGKQEIQGTMPGGMTSKVVVGAGPDPQLPLGKTQGQTSTHIHTYGQFNLTPICLSLDRGRKLDKTHMETPHDKTIPGFKPVREQC</sequence>
<feature type="non-terminal residue" evidence="1">
    <location>
        <position position="118"/>
    </location>
</feature>
<protein>
    <submittedName>
        <fullName evidence="1">Uncharacterized protein</fullName>
    </submittedName>
</protein>
<keyword evidence="2" id="KW-1185">Reference proteome</keyword>
<organism evidence="1 2">
    <name type="scientific">Pleuronectes platessa</name>
    <name type="common">European plaice</name>
    <dbReference type="NCBI Taxonomy" id="8262"/>
    <lineage>
        <taxon>Eukaryota</taxon>
        <taxon>Metazoa</taxon>
        <taxon>Chordata</taxon>
        <taxon>Craniata</taxon>
        <taxon>Vertebrata</taxon>
        <taxon>Euteleostomi</taxon>
        <taxon>Actinopterygii</taxon>
        <taxon>Neopterygii</taxon>
        <taxon>Teleostei</taxon>
        <taxon>Neoteleostei</taxon>
        <taxon>Acanthomorphata</taxon>
        <taxon>Carangaria</taxon>
        <taxon>Pleuronectiformes</taxon>
        <taxon>Pleuronectoidei</taxon>
        <taxon>Pleuronectidae</taxon>
        <taxon>Pleuronectes</taxon>
    </lineage>
</organism>
<dbReference type="Proteomes" id="UP001153269">
    <property type="component" value="Unassembled WGS sequence"/>
</dbReference>
<evidence type="ECO:0000313" key="2">
    <source>
        <dbReference type="Proteomes" id="UP001153269"/>
    </source>
</evidence>